<proteinExistence type="predicted"/>
<dbReference type="InterPro" id="IPR009057">
    <property type="entry name" value="Homeodomain-like_sf"/>
</dbReference>
<feature type="region of interest" description="Disordered" evidence="1">
    <location>
        <begin position="972"/>
        <end position="1099"/>
    </location>
</feature>
<dbReference type="CDD" id="cd11655">
    <property type="entry name" value="rap1_myb-like"/>
    <property type="match status" value="2"/>
</dbReference>
<feature type="compositionally biased region" description="Basic and acidic residues" evidence="1">
    <location>
        <begin position="463"/>
        <end position="472"/>
    </location>
</feature>
<feature type="compositionally biased region" description="Acidic residues" evidence="1">
    <location>
        <begin position="536"/>
        <end position="549"/>
    </location>
</feature>
<keyword evidence="4" id="KW-1185">Reference proteome</keyword>
<feature type="compositionally biased region" description="Basic and acidic residues" evidence="1">
    <location>
        <begin position="1019"/>
        <end position="1037"/>
    </location>
</feature>
<feature type="compositionally biased region" description="Basic and acidic residues" evidence="1">
    <location>
        <begin position="747"/>
        <end position="758"/>
    </location>
</feature>
<dbReference type="InterPro" id="IPR015010">
    <property type="entry name" value="TERF2IP_Myb"/>
</dbReference>
<feature type="compositionally biased region" description="Polar residues" evidence="1">
    <location>
        <begin position="88"/>
        <end position="103"/>
    </location>
</feature>
<feature type="region of interest" description="Disordered" evidence="1">
    <location>
        <begin position="610"/>
        <end position="825"/>
    </location>
</feature>
<feature type="compositionally biased region" description="Basic and acidic residues" evidence="1">
    <location>
        <begin position="482"/>
        <end position="494"/>
    </location>
</feature>
<reference evidence="3 4" key="1">
    <citation type="journal article" date="2018" name="Biotechnol. Biofuels">
        <title>Integrative visual omics of the white-rot fungus Polyporus brumalis exposes the biotechnological potential of its oxidative enzymes for delignifying raw plant biomass.</title>
        <authorList>
            <person name="Miyauchi S."/>
            <person name="Rancon A."/>
            <person name="Drula E."/>
            <person name="Hage H."/>
            <person name="Chaduli D."/>
            <person name="Favel A."/>
            <person name="Grisel S."/>
            <person name="Henrissat B."/>
            <person name="Herpoel-Gimbert I."/>
            <person name="Ruiz-Duenas F.J."/>
            <person name="Chevret D."/>
            <person name="Hainaut M."/>
            <person name="Lin J."/>
            <person name="Wang M."/>
            <person name="Pangilinan J."/>
            <person name="Lipzen A."/>
            <person name="Lesage-Meessen L."/>
            <person name="Navarro D."/>
            <person name="Riley R."/>
            <person name="Grigoriev I.V."/>
            <person name="Zhou S."/>
            <person name="Raouche S."/>
            <person name="Rosso M.N."/>
        </authorList>
    </citation>
    <scope>NUCLEOTIDE SEQUENCE [LARGE SCALE GENOMIC DNA]</scope>
    <source>
        <strain evidence="3 4">BRFM 1820</strain>
    </source>
</reference>
<dbReference type="PANTHER" id="PTHR35711">
    <property type="entry name" value="EXPRESSED PROTEIN"/>
    <property type="match status" value="1"/>
</dbReference>
<name>A0A371D480_9APHY</name>
<gene>
    <name evidence="3" type="ORF">OH76DRAFT_1405957</name>
</gene>
<dbReference type="Gene3D" id="1.10.10.60">
    <property type="entry name" value="Homeodomain-like"/>
    <property type="match status" value="2"/>
</dbReference>
<dbReference type="PANTHER" id="PTHR35711:SF1">
    <property type="entry name" value="ECTODERMAL, ISOFORM F"/>
    <property type="match status" value="1"/>
</dbReference>
<feature type="compositionally biased region" description="Acidic residues" evidence="1">
    <location>
        <begin position="631"/>
        <end position="646"/>
    </location>
</feature>
<dbReference type="AlphaFoldDB" id="A0A371D480"/>
<feature type="region of interest" description="Disordered" evidence="1">
    <location>
        <begin position="879"/>
        <end position="900"/>
    </location>
</feature>
<dbReference type="Pfam" id="PF08914">
    <property type="entry name" value="Myb_Rap1"/>
    <property type="match status" value="2"/>
</dbReference>
<evidence type="ECO:0000313" key="4">
    <source>
        <dbReference type="Proteomes" id="UP000256964"/>
    </source>
</evidence>
<dbReference type="SUPFAM" id="SSF46689">
    <property type="entry name" value="Homeodomain-like"/>
    <property type="match status" value="2"/>
</dbReference>
<dbReference type="OrthoDB" id="435460at2759"/>
<sequence>MSVRNTFTPKDDDLLAQYIAKYNPQVKGRSGNLLYRTLVENEEGLWPWAKRHSWHSWRDRYVKNSGRMDKRIARYVMQNRTDEPATPRKSQPATPAGSQAKRTSFTKEDDEHIIDFLADAPPSLGARKGQKLWMALVDDPDKYPWAQRRGWQSWRERYVKNAAYFDRAVDKQVRGDESEDEDDEPAITPPRTAEDHRVHRRPSQHALPENRKRVSNSTQDAPPRKKQRVQVVDSEDEQPEAGPSRHRDADPEEAAEDEDEGQLDVNQQAGEDAGPDANESDREHDDDDEDEGPIGPDEYRGEIFESPGRTEDAADAVQAALSDSSEEQQELFNMLTDDPRPDTQDDVEMDVDEAGEQTMVEVAGEVHDDAAEAQPTTSRSSPPALRHHQRIVHDLGSALGTPPLSPTDEAQARHRLEHDHSPAPSRKHVPRIRRPADEEFFGTPQSKSTSTSGTVVSSPTAERVAHARKPEPVGDDDDDDDARPRAPPRLDEGAWTKAFSDVRGQSRVSSTGRRKSGVDFEDEVQDIPGSPSRHDDDDDDGDDDGDGDVAEAIPVPWPPVRRKDKTVTPSTPVAGRFAKDKGKARAGAEVDRTVRTEKIVSVKTVRTVERRIPRASNGTPYVRGALFSARDEEESEEQEEQQDPDPEPSQHHPFSQAVFPPKMAASVSNRLNPPVPKSDVSRLQRLLSDHLKKALQSSPSKAERDSRPPTTAQSPVGMGNHVFAASAIPPRVREAPSRETISPPGVVRDDSGERFEQFEERDEELPGPVLPEPTSPLAGRGEKRSLQDYVPKASSSRTIGANPALRADKGKERASGTSHATGHARRHTLAGPEAFDMLPSTSRVVDMHLRRSMPSAFTIGDDLPRSALSLLFNSARSGSAHQRSHSLGRRPESRSSRSISPYMSADAAAAKRLPPNELDLVLEIGISQAFRIMAENHGFGESTVRDVFAATGSLEQTDRLLCRMRESANKTANEVLQSLDRDDKDDDDEDGADADEGGDGDGAYFDEDNPEVADEDDHQSEGEEDTHSSRRPAWKEEQVEEDSWMQDDAPLAESSRFVDPSHSRRGSSFGADSRRRQSLLIKRIPPDPPSPANYSPPKRTRAAKVVRHSLSRAPEALRVDFVGATTGAGSPDVGHTRPSVAELAKFSNDQWRRLGTGGAKVATGKAVARLLR</sequence>
<feature type="domain" description="TERF2-interacting telomeric protein 1 Myb" evidence="2">
    <location>
        <begin position="7"/>
        <end position="64"/>
    </location>
</feature>
<feature type="compositionally biased region" description="Acidic residues" evidence="1">
    <location>
        <begin position="983"/>
        <end position="1018"/>
    </location>
</feature>
<protein>
    <recommendedName>
        <fullName evidence="2">TERF2-interacting telomeric protein 1 Myb domain-containing protein</fullName>
    </recommendedName>
</protein>
<dbReference type="EMBL" id="KZ857419">
    <property type="protein sequence ID" value="RDX47344.1"/>
    <property type="molecule type" value="Genomic_DNA"/>
</dbReference>
<feature type="region of interest" description="Disordered" evidence="1">
    <location>
        <begin position="363"/>
        <end position="590"/>
    </location>
</feature>
<feature type="compositionally biased region" description="Basic and acidic residues" evidence="1">
    <location>
        <begin position="410"/>
        <end position="421"/>
    </location>
</feature>
<feature type="compositionally biased region" description="Basic and acidic residues" evidence="1">
    <location>
        <begin position="679"/>
        <end position="692"/>
    </location>
</feature>
<feature type="compositionally biased region" description="Low complexity" evidence="1">
    <location>
        <begin position="446"/>
        <end position="460"/>
    </location>
</feature>
<dbReference type="STRING" id="139420.A0A371D480"/>
<feature type="compositionally biased region" description="Basic and acidic residues" evidence="1">
    <location>
        <begin position="297"/>
        <end position="312"/>
    </location>
</feature>
<organism evidence="3 4">
    <name type="scientific">Lentinus brumalis</name>
    <dbReference type="NCBI Taxonomy" id="2498619"/>
    <lineage>
        <taxon>Eukaryota</taxon>
        <taxon>Fungi</taxon>
        <taxon>Dikarya</taxon>
        <taxon>Basidiomycota</taxon>
        <taxon>Agaricomycotina</taxon>
        <taxon>Agaricomycetes</taxon>
        <taxon>Polyporales</taxon>
        <taxon>Polyporaceae</taxon>
        <taxon>Lentinus</taxon>
    </lineage>
</organism>
<accession>A0A371D480</accession>
<dbReference type="Proteomes" id="UP000256964">
    <property type="component" value="Unassembled WGS sequence"/>
</dbReference>
<feature type="region of interest" description="Disordered" evidence="1">
    <location>
        <begin position="171"/>
        <end position="348"/>
    </location>
</feature>
<evidence type="ECO:0000256" key="1">
    <source>
        <dbReference type="SAM" id="MobiDB-lite"/>
    </source>
</evidence>
<feature type="compositionally biased region" description="Basic and acidic residues" evidence="1">
    <location>
        <begin position="577"/>
        <end position="590"/>
    </location>
</feature>
<evidence type="ECO:0000259" key="2">
    <source>
        <dbReference type="Pfam" id="PF08914"/>
    </source>
</evidence>
<feature type="region of interest" description="Disordered" evidence="1">
    <location>
        <begin position="79"/>
        <end position="106"/>
    </location>
</feature>
<feature type="domain" description="TERF2-interacting telomeric protein 1 Myb" evidence="2">
    <location>
        <begin position="105"/>
        <end position="161"/>
    </location>
</feature>
<feature type="compositionally biased region" description="Acidic residues" evidence="1">
    <location>
        <begin position="250"/>
        <end position="262"/>
    </location>
</feature>
<evidence type="ECO:0000313" key="3">
    <source>
        <dbReference type="EMBL" id="RDX47344.1"/>
    </source>
</evidence>